<keyword evidence="1 2" id="KW-0732">Signal</keyword>
<dbReference type="InterPro" id="IPR029031">
    <property type="entry name" value="Gingipain_N_sf"/>
</dbReference>
<dbReference type="SUPFAM" id="SSF52129">
    <property type="entry name" value="Caspase-like"/>
    <property type="match status" value="1"/>
</dbReference>
<dbReference type="InterPro" id="IPR029030">
    <property type="entry name" value="Caspase-like_dom_sf"/>
</dbReference>
<dbReference type="Gene3D" id="3.40.50.1460">
    <property type="match status" value="1"/>
</dbReference>
<sequence length="1124" mass="125874">MRLLITFLTLSIATCSMGQSVLSNGQWYKMGLTKEGIYKLDKNFLMKEVGINAGFDPRTLKIYGTRHGGMLPQANSVERFSDPQQFAIWGVGDQDGRLDDQDYFLFYSEGPDKLMLDSTGAPVYENNLYSDTLYYFMTTGGEPGKRISTAEIPAPTGSVTTSYYDYITHEIDIENQLRSGRQWLGEKFKKNQDAQQSFEYTLSGSADSVEVWVSVAANSEGPCSFDVSVNNNVLGNIQIEAIQNGVYGEKIKYNAINAKTQVWGNKVTLTLTFQPASGVDTSLGFLDFFVMAIKRKINLGDDKEMIIRLAPGSLRTFEISQATNQSQVWDITDPLNARRLNSSIVNSKIQFSNQYAQQTFVAFDGNDFPSPTYFHPIGNQNIKSLAGNEGLIVTHPDFLDAANRLAAFHQSYSGLSVGVVTTSQVYNEFSAGRQDLTAIRDYARYCYLKSGKIKYLLLFGDASYDYKDRLSNNTNFVPVYESHESAHNILSHSSDDYFGFMEEDEGTWYEGERKENSSTTFLVPYQDHTMDIGVGRLPVKTPEEAHDVVDKIIRYKTATQVFGKWRDQIAYFSDDGDRNAHMIQAEQFFQIVDTTAIEYTARKLYLDLYDQSKDLNPSPAQEAFQNTIKDGVFMLNYMGHGNESQLTEENVITLSVIRNLTNRHKLPLFITATCQFGKYDSPILVSGAERLLLNPNGGAIALLTTTRPVYAHTNFPVNQALHENLFKKIDGRHPRLGDIIRLTKNASLSGPINRNFSLLGDPMLTLNYPEHNISFDQMEAEQDTLSALEVYRLSGKITSQGALVPGFSGKAIVTLWDIPQEKVTKGQESDPFTYSDQTNSLFRGEITVTDGRFDTEFILPKNISHKFQPGKLTMYAWNENERTDASGASRNFVLGGIADQVSEDNTPPRIKVFINDSTFSPGGTVGTNSLLIANLSDETGINISDNGFNQGITLRINSGDEIVLNEFYTAHTDTYKSGTVLFPLQNLEAGKYTATLKVFDAHNNAAETTVEFKVSEKPIIRLYNAINYPNPVSQAGETTFRFEHDREDEELEVKISLYNMRGELVQESNFQVDSSPRAVDHLTIRASNYQGAPLDKGVYLYRLKVTSTLDDATNEVIKRLIIIN</sequence>
<evidence type="ECO:0000313" key="4">
    <source>
        <dbReference type="EMBL" id="MFH6985081.1"/>
    </source>
</evidence>
<keyword evidence="5" id="KW-1185">Reference proteome</keyword>
<dbReference type="RefSeq" id="WP_395418542.1">
    <property type="nucleotide sequence ID" value="NZ_JBIPKE010000019.1"/>
</dbReference>
<dbReference type="Pfam" id="PF01364">
    <property type="entry name" value="Peptidase_C25"/>
    <property type="match status" value="1"/>
</dbReference>
<feature type="chain" id="PRO_5047267448" evidence="2">
    <location>
        <begin position="19"/>
        <end position="1124"/>
    </location>
</feature>
<dbReference type="Proteomes" id="UP001610063">
    <property type="component" value="Unassembled WGS sequence"/>
</dbReference>
<feature type="domain" description="Gingipain" evidence="3">
    <location>
        <begin position="391"/>
        <end position="766"/>
    </location>
</feature>
<dbReference type="NCBIfam" id="NF033707">
    <property type="entry name" value="T9SS_sortase"/>
    <property type="match status" value="1"/>
</dbReference>
<dbReference type="EMBL" id="JBIPKE010000019">
    <property type="protein sequence ID" value="MFH6985081.1"/>
    <property type="molecule type" value="Genomic_DNA"/>
</dbReference>
<evidence type="ECO:0000313" key="5">
    <source>
        <dbReference type="Proteomes" id="UP001610063"/>
    </source>
</evidence>
<evidence type="ECO:0000256" key="1">
    <source>
        <dbReference type="ARBA" id="ARBA00022729"/>
    </source>
</evidence>
<proteinExistence type="predicted"/>
<feature type="signal peptide" evidence="2">
    <location>
        <begin position="1"/>
        <end position="18"/>
    </location>
</feature>
<dbReference type="CDD" id="cd02258">
    <property type="entry name" value="Peptidase_C25_N"/>
    <property type="match status" value="1"/>
</dbReference>
<evidence type="ECO:0000256" key="2">
    <source>
        <dbReference type="SAM" id="SignalP"/>
    </source>
</evidence>
<gene>
    <name evidence="4" type="primary">porU</name>
    <name evidence="4" type="ORF">ACHKAR_16620</name>
</gene>
<protein>
    <submittedName>
        <fullName evidence="4">Type IX secretion system sortase PorU</fullName>
    </submittedName>
</protein>
<evidence type="ECO:0000259" key="3">
    <source>
        <dbReference type="Pfam" id="PF01364"/>
    </source>
</evidence>
<dbReference type="InterPro" id="IPR001769">
    <property type="entry name" value="Gingipain"/>
</dbReference>
<accession>A0ABW7NBU0</accession>
<reference evidence="4 5" key="1">
    <citation type="journal article" date="2013" name="Int. J. Syst. Evol. Microbiol.">
        <title>Marinoscillum luteum sp. nov., isolated from marine sediment.</title>
        <authorList>
            <person name="Cha I.T."/>
            <person name="Park S.J."/>
            <person name="Kim S.J."/>
            <person name="Kim J.G."/>
            <person name="Jung M.Y."/>
            <person name="Shin K.S."/>
            <person name="Kwon K.K."/>
            <person name="Yang S.H."/>
            <person name="Seo Y.S."/>
            <person name="Rhee S.K."/>
        </authorList>
    </citation>
    <scope>NUCLEOTIDE SEQUENCE [LARGE SCALE GENOMIC DNA]</scope>
    <source>
        <strain evidence="4 5">KCTC 23939</strain>
    </source>
</reference>
<comment type="caution">
    <text evidence="4">The sequence shown here is derived from an EMBL/GenBank/DDBJ whole genome shotgun (WGS) entry which is preliminary data.</text>
</comment>
<name>A0ABW7NBU0_9BACT</name>
<dbReference type="Gene3D" id="3.40.50.10390">
    <property type="entry name" value="Gingipain r, domain 1"/>
    <property type="match status" value="1"/>
</dbReference>
<organism evidence="4 5">
    <name type="scientific">Marinoscillum luteum</name>
    <dbReference type="NCBI Taxonomy" id="861051"/>
    <lineage>
        <taxon>Bacteria</taxon>
        <taxon>Pseudomonadati</taxon>
        <taxon>Bacteroidota</taxon>
        <taxon>Cytophagia</taxon>
        <taxon>Cytophagales</taxon>
        <taxon>Reichenbachiellaceae</taxon>
        <taxon>Marinoscillum</taxon>
    </lineage>
</organism>